<dbReference type="SUPFAM" id="SSF51905">
    <property type="entry name" value="FAD/NAD(P)-binding domain"/>
    <property type="match status" value="1"/>
</dbReference>
<sequence>MVALVEAAAAPGARNAADLARMALSAPRLVADGVRMTARLRLNGVPTFHGHVVTRMAGEGRVQSVEIARIGADGAPDPATVRSFAVDAVCLGYGFLPQVEAARALGCAVATDPRGGLMVVRDDDGATSVPGVRVIGDGGGLGGARIALAQGVIAAAAIAAELGVSLPAPDVGRARADLARHRRFQAALWRVYAVPRLPEPQGEALVCRCESVTAAAVDALVETGAADLAAIKRATRAGMGACGGRYCTTLIEARLAAAQGPAGFAPRAPFKPVTIGEIASLARP</sequence>
<keyword evidence="1" id="KW-0560">Oxidoreductase</keyword>
<dbReference type="EMBL" id="CP047895">
    <property type="protein sequence ID" value="QHL91616.1"/>
    <property type="molecule type" value="Genomic_DNA"/>
</dbReference>
<dbReference type="GO" id="GO:0016491">
    <property type="term" value="F:oxidoreductase activity"/>
    <property type="evidence" value="ECO:0007669"/>
    <property type="project" value="UniProtKB-KW"/>
</dbReference>
<dbReference type="RefSeq" id="WP_160593652.1">
    <property type="nucleotide sequence ID" value="NZ_CP047895.1"/>
</dbReference>
<feature type="domain" description="BFD-like [2Fe-2S]-binding" evidence="2">
    <location>
        <begin position="205"/>
        <end position="255"/>
    </location>
</feature>
<dbReference type="InterPro" id="IPR023753">
    <property type="entry name" value="FAD/NAD-binding_dom"/>
</dbReference>
<dbReference type="KEGG" id="schy:GVO57_13450"/>
<evidence type="ECO:0000259" key="3">
    <source>
        <dbReference type="Pfam" id="PF07992"/>
    </source>
</evidence>
<dbReference type="Gene3D" id="3.50.50.60">
    <property type="entry name" value="FAD/NAD(P)-binding domain"/>
    <property type="match status" value="2"/>
</dbReference>
<dbReference type="PANTHER" id="PTHR42949">
    <property type="entry name" value="ANAEROBIC GLYCEROL-3-PHOSPHATE DEHYDROGENASE SUBUNIT B"/>
    <property type="match status" value="1"/>
</dbReference>
<dbReference type="Proteomes" id="UP000464468">
    <property type="component" value="Chromosome"/>
</dbReference>
<dbReference type="InterPro" id="IPR041854">
    <property type="entry name" value="BFD-like_2Fe2S-bd_dom_sf"/>
</dbReference>
<dbReference type="InterPro" id="IPR051691">
    <property type="entry name" value="Metab_Enz_Cyan_OpOx_G3PDH"/>
</dbReference>
<dbReference type="InterPro" id="IPR007419">
    <property type="entry name" value="BFD-like_2Fe2S-bd_dom"/>
</dbReference>
<evidence type="ECO:0000259" key="2">
    <source>
        <dbReference type="Pfam" id="PF04324"/>
    </source>
</evidence>
<dbReference type="AlphaFoldDB" id="A0A7Z2NY79"/>
<dbReference type="Pfam" id="PF07992">
    <property type="entry name" value="Pyr_redox_2"/>
    <property type="match status" value="1"/>
</dbReference>
<dbReference type="CDD" id="cd19946">
    <property type="entry name" value="GlpA-like_Fer2_BFD-like"/>
    <property type="match status" value="1"/>
</dbReference>
<evidence type="ECO:0000313" key="4">
    <source>
        <dbReference type="EMBL" id="QHL91616.1"/>
    </source>
</evidence>
<dbReference type="Pfam" id="PF04324">
    <property type="entry name" value="Fer2_BFD"/>
    <property type="match status" value="1"/>
</dbReference>
<gene>
    <name evidence="4" type="ORF">GVO57_13450</name>
</gene>
<organism evidence="4 5">
    <name type="scientific">Sphingomonas changnyeongensis</name>
    <dbReference type="NCBI Taxonomy" id="2698679"/>
    <lineage>
        <taxon>Bacteria</taxon>
        <taxon>Pseudomonadati</taxon>
        <taxon>Pseudomonadota</taxon>
        <taxon>Alphaproteobacteria</taxon>
        <taxon>Sphingomonadales</taxon>
        <taxon>Sphingomonadaceae</taxon>
        <taxon>Sphingomonas</taxon>
    </lineage>
</organism>
<dbReference type="InterPro" id="IPR036188">
    <property type="entry name" value="FAD/NAD-bd_sf"/>
</dbReference>
<feature type="domain" description="FAD/NAD(P)-binding" evidence="3">
    <location>
        <begin position="35"/>
        <end position="151"/>
    </location>
</feature>
<accession>A0A7Z2NY79</accession>
<protein>
    <submittedName>
        <fullName evidence="4">FAD-dependent oxidoreductase</fullName>
    </submittedName>
</protein>
<keyword evidence="5" id="KW-1185">Reference proteome</keyword>
<dbReference type="PANTHER" id="PTHR42949:SF3">
    <property type="entry name" value="ANAEROBIC GLYCEROL-3-PHOSPHATE DEHYDROGENASE SUBUNIT B"/>
    <property type="match status" value="1"/>
</dbReference>
<name>A0A7Z2NY79_9SPHN</name>
<reference evidence="4 5" key="1">
    <citation type="submission" date="2020-01" db="EMBL/GenBank/DDBJ databases">
        <title>Sphingomonas sp. C33 whole genome sequece.</title>
        <authorList>
            <person name="Park C."/>
        </authorList>
    </citation>
    <scope>NUCLEOTIDE SEQUENCE [LARGE SCALE GENOMIC DNA]</scope>
    <source>
        <strain evidence="4 5">C33</strain>
    </source>
</reference>
<dbReference type="Gene3D" id="1.10.10.1100">
    <property type="entry name" value="BFD-like [2Fe-2S]-binding domain"/>
    <property type="match status" value="1"/>
</dbReference>
<proteinExistence type="predicted"/>
<evidence type="ECO:0000256" key="1">
    <source>
        <dbReference type="ARBA" id="ARBA00023002"/>
    </source>
</evidence>
<evidence type="ECO:0000313" key="5">
    <source>
        <dbReference type="Proteomes" id="UP000464468"/>
    </source>
</evidence>